<dbReference type="EMBL" id="JARKIB010000105">
    <property type="protein sequence ID" value="KAJ7739869.1"/>
    <property type="molecule type" value="Genomic_DNA"/>
</dbReference>
<name>A0AAD7IC85_9AGAR</name>
<reference evidence="1" key="1">
    <citation type="submission" date="2023-03" db="EMBL/GenBank/DDBJ databases">
        <title>Massive genome expansion in bonnet fungi (Mycena s.s.) driven by repeated elements and novel gene families across ecological guilds.</title>
        <authorList>
            <consortium name="Lawrence Berkeley National Laboratory"/>
            <person name="Harder C.B."/>
            <person name="Miyauchi S."/>
            <person name="Viragh M."/>
            <person name="Kuo A."/>
            <person name="Thoen E."/>
            <person name="Andreopoulos B."/>
            <person name="Lu D."/>
            <person name="Skrede I."/>
            <person name="Drula E."/>
            <person name="Henrissat B."/>
            <person name="Morin E."/>
            <person name="Kohler A."/>
            <person name="Barry K."/>
            <person name="LaButti K."/>
            <person name="Morin E."/>
            <person name="Salamov A."/>
            <person name="Lipzen A."/>
            <person name="Mereny Z."/>
            <person name="Hegedus B."/>
            <person name="Baldrian P."/>
            <person name="Stursova M."/>
            <person name="Weitz H."/>
            <person name="Taylor A."/>
            <person name="Grigoriev I.V."/>
            <person name="Nagy L.G."/>
            <person name="Martin F."/>
            <person name="Kauserud H."/>
        </authorList>
    </citation>
    <scope>NUCLEOTIDE SEQUENCE</scope>
    <source>
        <strain evidence="1">CBHHK182m</strain>
    </source>
</reference>
<keyword evidence="2" id="KW-1185">Reference proteome</keyword>
<sequence>MWERQQGARWKQDEQPNKILSELSLSHPMSAFVFAYGSFGDVLATAQLAIKVISLLRNCAKRSEECVETEKEVKALGGDLANLTRISLDDTLEASPLTQSIADRIQEEVRRCHLIMVRLFAKMNKPSGIFQRVVWATSEERELASFRMRIIERRTALGVVVGMLNSSLLLAVQDRVEDQIRDTVQSGVNGLAQQLAIYQQQIMSVVCQVSRGVVKSLFVVISPTGVSIPVPLAYCRTYSDLTRILNAYFEREADRPHPPYWLITSGATFVSEYEFQNAETDTLYPYPTFPMEISPSTIEVEQSKIWSASLCARCGGPLATQQPLDHQVGFHSRCESVAQLVDKDSFAEFHSWEFRGKHIWVEQNDESGTTIWNALLPIYTDGPTLARSGLSPLLIS</sequence>
<dbReference type="Proteomes" id="UP001215598">
    <property type="component" value="Unassembled WGS sequence"/>
</dbReference>
<comment type="caution">
    <text evidence="1">The sequence shown here is derived from an EMBL/GenBank/DDBJ whole genome shotgun (WGS) entry which is preliminary data.</text>
</comment>
<evidence type="ECO:0000313" key="1">
    <source>
        <dbReference type="EMBL" id="KAJ7739869.1"/>
    </source>
</evidence>
<protein>
    <submittedName>
        <fullName evidence="1">Uncharacterized protein</fullName>
    </submittedName>
</protein>
<evidence type="ECO:0000313" key="2">
    <source>
        <dbReference type="Proteomes" id="UP001215598"/>
    </source>
</evidence>
<accession>A0AAD7IC85</accession>
<organism evidence="1 2">
    <name type="scientific">Mycena metata</name>
    <dbReference type="NCBI Taxonomy" id="1033252"/>
    <lineage>
        <taxon>Eukaryota</taxon>
        <taxon>Fungi</taxon>
        <taxon>Dikarya</taxon>
        <taxon>Basidiomycota</taxon>
        <taxon>Agaricomycotina</taxon>
        <taxon>Agaricomycetes</taxon>
        <taxon>Agaricomycetidae</taxon>
        <taxon>Agaricales</taxon>
        <taxon>Marasmiineae</taxon>
        <taxon>Mycenaceae</taxon>
        <taxon>Mycena</taxon>
    </lineage>
</organism>
<proteinExistence type="predicted"/>
<gene>
    <name evidence="1" type="ORF">B0H16DRAFT_1568130</name>
</gene>
<dbReference type="AlphaFoldDB" id="A0AAD7IC85"/>